<dbReference type="RefSeq" id="WP_124739795.1">
    <property type="nucleotide sequence ID" value="NZ_CP034086.1"/>
</dbReference>
<evidence type="ECO:0000313" key="2">
    <source>
        <dbReference type="EMBL" id="AZG78210.1"/>
    </source>
</evidence>
<proteinExistence type="predicted"/>
<accession>A0A3G8MAI4</accession>
<gene>
    <name evidence="2" type="ORF">EHO51_16565</name>
</gene>
<evidence type="ECO:0000256" key="1">
    <source>
        <dbReference type="SAM" id="MobiDB-lite"/>
    </source>
</evidence>
<dbReference type="Proteomes" id="UP000273982">
    <property type="component" value="Chromosome"/>
</dbReference>
<name>A0A3G8MAI4_9HYPH</name>
<dbReference type="KEGG" id="mros:EHO51_16565"/>
<dbReference type="AlphaFoldDB" id="A0A3G8MAI4"/>
<feature type="region of interest" description="Disordered" evidence="1">
    <location>
        <begin position="1"/>
        <end position="45"/>
    </location>
</feature>
<protein>
    <submittedName>
        <fullName evidence="2">Uncharacterized protein</fullName>
    </submittedName>
</protein>
<organism evidence="2 3">
    <name type="scientific">Methylocystis rosea</name>
    <dbReference type="NCBI Taxonomy" id="173366"/>
    <lineage>
        <taxon>Bacteria</taxon>
        <taxon>Pseudomonadati</taxon>
        <taxon>Pseudomonadota</taxon>
        <taxon>Alphaproteobacteria</taxon>
        <taxon>Hyphomicrobiales</taxon>
        <taxon>Methylocystaceae</taxon>
        <taxon>Methylocystis</taxon>
    </lineage>
</organism>
<sequence>MKKTVRPFTVEYRSKRGKSHASRGGGAFRFSEQSTERAPARKHMRPELSAWQSLFKQEARSL</sequence>
<reference evidence="2 3" key="1">
    <citation type="submission" date="2018-11" db="EMBL/GenBank/DDBJ databases">
        <title>Genome squencing of methanotrophic bacteria isolated from alkaline groundwater in Korea.</title>
        <authorList>
            <person name="Nguyen L.N."/>
        </authorList>
    </citation>
    <scope>NUCLEOTIDE SEQUENCE [LARGE SCALE GENOMIC DNA]</scope>
    <source>
        <strain evidence="2 3">GW6</strain>
    </source>
</reference>
<dbReference type="EMBL" id="CP034086">
    <property type="protein sequence ID" value="AZG78210.1"/>
    <property type="molecule type" value="Genomic_DNA"/>
</dbReference>
<evidence type="ECO:0000313" key="3">
    <source>
        <dbReference type="Proteomes" id="UP000273982"/>
    </source>
</evidence>